<dbReference type="KEGG" id="pbv:AR543_20350"/>
<reference evidence="2 3" key="2">
    <citation type="journal article" date="2016" name="Int. J. Syst. Evol. Microbiol.">
        <title>Paenibacillus bovis sp. nov., isolated from raw yak (Bos grunniens) milk.</title>
        <authorList>
            <person name="Gao C."/>
            <person name="Han J."/>
            <person name="Liu Z."/>
            <person name="Xu X."/>
            <person name="Hang F."/>
            <person name="Wu Z."/>
        </authorList>
    </citation>
    <scope>NUCLEOTIDE SEQUENCE [LARGE SCALE GENOMIC DNA]</scope>
    <source>
        <strain evidence="2 3">BD3526</strain>
    </source>
</reference>
<feature type="transmembrane region" description="Helical" evidence="1">
    <location>
        <begin position="12"/>
        <end position="30"/>
    </location>
</feature>
<keyword evidence="3" id="KW-1185">Reference proteome</keyword>
<evidence type="ECO:0000313" key="2">
    <source>
        <dbReference type="EMBL" id="ANF98125.1"/>
    </source>
</evidence>
<organism evidence="2 3">
    <name type="scientific">Paenibacillus bovis</name>
    <dbReference type="NCBI Taxonomy" id="1616788"/>
    <lineage>
        <taxon>Bacteria</taxon>
        <taxon>Bacillati</taxon>
        <taxon>Bacillota</taxon>
        <taxon>Bacilli</taxon>
        <taxon>Bacillales</taxon>
        <taxon>Paenibacillaceae</taxon>
        <taxon>Paenibacillus</taxon>
    </lineage>
</organism>
<proteinExistence type="predicted"/>
<protein>
    <submittedName>
        <fullName evidence="2">Uncharacterized protein</fullName>
    </submittedName>
</protein>
<gene>
    <name evidence="2" type="ORF">AR543_20350</name>
</gene>
<sequence length="71" mass="8136">MNWIKSNFRKSDFIAWYVIMAILLVILEFRNNPDSVGVLSVVITLVTAIIPAAIFSFCFRMITGWIVNLNK</sequence>
<dbReference type="AlphaFoldDB" id="A0A172ZKF5"/>
<dbReference type="Proteomes" id="UP000078148">
    <property type="component" value="Chromosome"/>
</dbReference>
<evidence type="ECO:0000313" key="3">
    <source>
        <dbReference type="Proteomes" id="UP000078148"/>
    </source>
</evidence>
<dbReference type="RefSeq" id="WP_060536206.1">
    <property type="nucleotide sequence ID" value="NZ_CP013023.1"/>
</dbReference>
<keyword evidence="1" id="KW-0472">Membrane</keyword>
<feature type="transmembrane region" description="Helical" evidence="1">
    <location>
        <begin position="36"/>
        <end position="62"/>
    </location>
</feature>
<keyword evidence="1" id="KW-1133">Transmembrane helix</keyword>
<accession>A0A172ZKF5</accession>
<name>A0A172ZKF5_9BACL</name>
<dbReference type="OrthoDB" id="2628368at2"/>
<evidence type="ECO:0000256" key="1">
    <source>
        <dbReference type="SAM" id="Phobius"/>
    </source>
</evidence>
<dbReference type="EMBL" id="CP013023">
    <property type="protein sequence ID" value="ANF98125.1"/>
    <property type="molecule type" value="Genomic_DNA"/>
</dbReference>
<reference evidence="3" key="1">
    <citation type="submission" date="2015-10" db="EMBL/GenBank/DDBJ databases">
        <title>Genome of Paenibacillus bovis sp. nov.</title>
        <authorList>
            <person name="Wu Z."/>
            <person name="Gao C."/>
            <person name="Liu Z."/>
            <person name="Zheng H."/>
        </authorList>
    </citation>
    <scope>NUCLEOTIDE SEQUENCE [LARGE SCALE GENOMIC DNA]</scope>
    <source>
        <strain evidence="3">BD3526</strain>
    </source>
</reference>
<keyword evidence="1" id="KW-0812">Transmembrane</keyword>